<keyword evidence="2" id="KW-1185">Reference proteome</keyword>
<protein>
    <submittedName>
        <fullName evidence="1">Uncharacterized protein</fullName>
    </submittedName>
</protein>
<name>A0ACB9L0X4_9MYRT</name>
<reference evidence="2" key="1">
    <citation type="journal article" date="2023" name="Front. Plant Sci.">
        <title>Chromosomal-level genome assembly of Melastoma candidum provides insights into trichome evolution.</title>
        <authorList>
            <person name="Zhong Y."/>
            <person name="Wu W."/>
            <person name="Sun C."/>
            <person name="Zou P."/>
            <person name="Liu Y."/>
            <person name="Dai S."/>
            <person name="Zhou R."/>
        </authorList>
    </citation>
    <scope>NUCLEOTIDE SEQUENCE [LARGE SCALE GENOMIC DNA]</scope>
</reference>
<proteinExistence type="predicted"/>
<accession>A0ACB9L0X4</accession>
<dbReference type="EMBL" id="CM042891">
    <property type="protein sequence ID" value="KAI4303174.1"/>
    <property type="molecule type" value="Genomic_DNA"/>
</dbReference>
<gene>
    <name evidence="1" type="ORF">MLD38_038836</name>
</gene>
<dbReference type="Proteomes" id="UP001057402">
    <property type="component" value="Chromosome 12"/>
</dbReference>
<evidence type="ECO:0000313" key="1">
    <source>
        <dbReference type="EMBL" id="KAI4303174.1"/>
    </source>
</evidence>
<organism evidence="1 2">
    <name type="scientific">Melastoma candidum</name>
    <dbReference type="NCBI Taxonomy" id="119954"/>
    <lineage>
        <taxon>Eukaryota</taxon>
        <taxon>Viridiplantae</taxon>
        <taxon>Streptophyta</taxon>
        <taxon>Embryophyta</taxon>
        <taxon>Tracheophyta</taxon>
        <taxon>Spermatophyta</taxon>
        <taxon>Magnoliopsida</taxon>
        <taxon>eudicotyledons</taxon>
        <taxon>Gunneridae</taxon>
        <taxon>Pentapetalae</taxon>
        <taxon>rosids</taxon>
        <taxon>malvids</taxon>
        <taxon>Myrtales</taxon>
        <taxon>Melastomataceae</taxon>
        <taxon>Melastomatoideae</taxon>
        <taxon>Melastomateae</taxon>
        <taxon>Melastoma</taxon>
    </lineage>
</organism>
<sequence length="75" mass="7890">MAVTSYTEEFASTVSPARLFKALVTESHVFIPKAVPGGIKSVEFLEGDGGAGSIKASGLFKAVEEYLVAHPEECS</sequence>
<comment type="caution">
    <text evidence="1">The sequence shown here is derived from an EMBL/GenBank/DDBJ whole genome shotgun (WGS) entry which is preliminary data.</text>
</comment>
<evidence type="ECO:0000313" key="2">
    <source>
        <dbReference type="Proteomes" id="UP001057402"/>
    </source>
</evidence>